<dbReference type="EMBL" id="JAUSVF010000003">
    <property type="protein sequence ID" value="MDQ0323179.1"/>
    <property type="molecule type" value="Genomic_DNA"/>
</dbReference>
<comment type="caution">
    <text evidence="1">The sequence shown here is derived from an EMBL/GenBank/DDBJ whole genome shotgun (WGS) entry which is preliminary data.</text>
</comment>
<dbReference type="Proteomes" id="UP001230207">
    <property type="component" value="Unassembled WGS sequence"/>
</dbReference>
<organism evidence="1 2">
    <name type="scientific">Pararhizobium capsulatum DSM 1112</name>
    <dbReference type="NCBI Taxonomy" id="1121113"/>
    <lineage>
        <taxon>Bacteria</taxon>
        <taxon>Pseudomonadati</taxon>
        <taxon>Pseudomonadota</taxon>
        <taxon>Alphaproteobacteria</taxon>
        <taxon>Hyphomicrobiales</taxon>
        <taxon>Rhizobiaceae</taxon>
        <taxon>Rhizobium/Agrobacterium group</taxon>
        <taxon>Pararhizobium</taxon>
    </lineage>
</organism>
<protein>
    <submittedName>
        <fullName evidence="1">Uncharacterized protein</fullName>
    </submittedName>
</protein>
<sequence>MTKVKASTIRRMLTEHGFRPGLIAEQLDVPVETVEQFAAELRKLVG</sequence>
<evidence type="ECO:0000313" key="1">
    <source>
        <dbReference type="EMBL" id="MDQ0323179.1"/>
    </source>
</evidence>
<evidence type="ECO:0000313" key="2">
    <source>
        <dbReference type="Proteomes" id="UP001230207"/>
    </source>
</evidence>
<gene>
    <name evidence="1" type="ORF">QO002_005385</name>
</gene>
<reference evidence="1 2" key="1">
    <citation type="submission" date="2023-07" db="EMBL/GenBank/DDBJ databases">
        <title>Genomic Encyclopedia of Type Strains, Phase IV (KMG-IV): sequencing the most valuable type-strain genomes for metagenomic binning, comparative biology and taxonomic classification.</title>
        <authorList>
            <person name="Goeker M."/>
        </authorList>
    </citation>
    <scope>NUCLEOTIDE SEQUENCE [LARGE SCALE GENOMIC DNA]</scope>
    <source>
        <strain evidence="1 2">DSM 1112</strain>
    </source>
</reference>
<accession>A0ABU0BY43</accession>
<dbReference type="RefSeq" id="WP_307235563.1">
    <property type="nucleotide sequence ID" value="NZ_JAUSVF010000003.1"/>
</dbReference>
<name>A0ABU0BY43_9HYPH</name>
<proteinExistence type="predicted"/>
<keyword evidence="2" id="KW-1185">Reference proteome</keyword>